<evidence type="ECO:0000256" key="1">
    <source>
        <dbReference type="SAM" id="SignalP"/>
    </source>
</evidence>
<dbReference type="EMBL" id="JAMTCK010000003">
    <property type="protein sequence ID" value="MCP2164513.1"/>
    <property type="molecule type" value="Genomic_DNA"/>
</dbReference>
<sequence length="443" mass="47067">MTATSPRRTTALATLTALALTAPLTACATDPAAANSASAQQQNAQEQNAQQQTEQAWTTAWSVPMQRPSIGFEPNWSEQGFSDQTVRQVVRVTTAGSAVRVRLSNRYGSSPLEVGAASLARTTQGAAVAADSVRRLTFNGAESAAVPAGGELISDPVDLPVQPLASLTTTLYLPHTTGPATTHLQGYATSYRAAGDHSTDPDPAAFTDTTHSWYYLSGIEVLDPNASQHAATRDTIVALGDSITDGFGSTNDANSRYPDHLANRLVAAGTPRPVLNAGIGGGMVLSDSAWFGDSARTRLDRDVLANPRVRTMIVLAGLNDIGFSEVDVPTFKPNPNRSVDELIAGHRELIRRAHEHGVRVIGATLLPLRGADYYTATAQAKIDQLNQWIRTSGEYDAVVDFNAALADPADPTRINPAYDSGDHKHPNDAGYRLMADTIDLSTL</sequence>
<dbReference type="SUPFAM" id="SSF52266">
    <property type="entry name" value="SGNH hydrolase"/>
    <property type="match status" value="1"/>
</dbReference>
<feature type="chain" id="PRO_5042296067" evidence="1">
    <location>
        <begin position="29"/>
        <end position="443"/>
    </location>
</feature>
<dbReference type="Pfam" id="PF13472">
    <property type="entry name" value="Lipase_GDSL_2"/>
    <property type="match status" value="1"/>
</dbReference>
<dbReference type="Proteomes" id="UP001206128">
    <property type="component" value="Unassembled WGS sequence"/>
</dbReference>
<proteinExistence type="predicted"/>
<evidence type="ECO:0000259" key="2">
    <source>
        <dbReference type="Pfam" id="PF13472"/>
    </source>
</evidence>
<reference evidence="3" key="1">
    <citation type="submission" date="2022-06" db="EMBL/GenBank/DDBJ databases">
        <title>Genomic Encyclopedia of Archaeal and Bacterial Type Strains, Phase II (KMG-II): from individual species to whole genera.</title>
        <authorList>
            <person name="Goeker M."/>
        </authorList>
    </citation>
    <scope>NUCLEOTIDE SEQUENCE</scope>
    <source>
        <strain evidence="3">DSM 43935</strain>
    </source>
</reference>
<protein>
    <submittedName>
        <fullName evidence="3">Lysophospholipase L1</fullName>
    </submittedName>
</protein>
<name>A0AAE3KJN7_9PSEU</name>
<feature type="signal peptide" evidence="1">
    <location>
        <begin position="1"/>
        <end position="28"/>
    </location>
</feature>
<comment type="caution">
    <text evidence="3">The sequence shown here is derived from an EMBL/GenBank/DDBJ whole genome shotgun (WGS) entry which is preliminary data.</text>
</comment>
<dbReference type="CDD" id="cd01830">
    <property type="entry name" value="XynE_like"/>
    <property type="match status" value="1"/>
</dbReference>
<gene>
    <name evidence="3" type="ORF">LX83_001353</name>
</gene>
<dbReference type="Gene3D" id="3.40.50.1110">
    <property type="entry name" value="SGNH hydrolase"/>
    <property type="match status" value="1"/>
</dbReference>
<keyword evidence="4" id="KW-1185">Reference proteome</keyword>
<dbReference type="InterPro" id="IPR013830">
    <property type="entry name" value="SGNH_hydro"/>
</dbReference>
<evidence type="ECO:0000313" key="4">
    <source>
        <dbReference type="Proteomes" id="UP001206128"/>
    </source>
</evidence>
<dbReference type="PANTHER" id="PTHR43784">
    <property type="entry name" value="GDSL-LIKE LIPASE/ACYLHYDROLASE, PUTATIVE (AFU_ORTHOLOGUE AFUA_2G00820)-RELATED"/>
    <property type="match status" value="1"/>
</dbReference>
<feature type="domain" description="SGNH hydrolase-type esterase" evidence="2">
    <location>
        <begin position="238"/>
        <end position="433"/>
    </location>
</feature>
<dbReference type="InterPro" id="IPR053140">
    <property type="entry name" value="GDSL_Rv0518-like"/>
</dbReference>
<evidence type="ECO:0000313" key="3">
    <source>
        <dbReference type="EMBL" id="MCP2164513.1"/>
    </source>
</evidence>
<accession>A0AAE3KJN7</accession>
<dbReference type="RefSeq" id="WP_253768242.1">
    <property type="nucleotide sequence ID" value="NZ_JAMTCK010000003.1"/>
</dbReference>
<dbReference type="AlphaFoldDB" id="A0AAE3KJN7"/>
<dbReference type="InterPro" id="IPR036514">
    <property type="entry name" value="SGNH_hydro_sf"/>
</dbReference>
<dbReference type="PANTHER" id="PTHR43784:SF2">
    <property type="entry name" value="GDSL-LIKE LIPASE_ACYLHYDROLASE, PUTATIVE (AFU_ORTHOLOGUE AFUA_2G00820)-RELATED"/>
    <property type="match status" value="1"/>
</dbReference>
<keyword evidence="1" id="KW-0732">Signal</keyword>
<organism evidence="3 4">
    <name type="scientific">Goodfellowiella coeruleoviolacea</name>
    <dbReference type="NCBI Taxonomy" id="334858"/>
    <lineage>
        <taxon>Bacteria</taxon>
        <taxon>Bacillati</taxon>
        <taxon>Actinomycetota</taxon>
        <taxon>Actinomycetes</taxon>
        <taxon>Pseudonocardiales</taxon>
        <taxon>Pseudonocardiaceae</taxon>
        <taxon>Goodfellowiella</taxon>
    </lineage>
</organism>